<organism evidence="1 2">
    <name type="scientific">Naganishia cerealis</name>
    <dbReference type="NCBI Taxonomy" id="610337"/>
    <lineage>
        <taxon>Eukaryota</taxon>
        <taxon>Fungi</taxon>
        <taxon>Dikarya</taxon>
        <taxon>Basidiomycota</taxon>
        <taxon>Agaricomycotina</taxon>
        <taxon>Tremellomycetes</taxon>
        <taxon>Filobasidiales</taxon>
        <taxon>Filobasidiaceae</taxon>
        <taxon>Naganishia</taxon>
    </lineage>
</organism>
<protein>
    <submittedName>
        <fullName evidence="1">Uncharacterized protein</fullName>
    </submittedName>
</protein>
<sequence>MVLDFKVVASTDGDYPFNKDQIHKLIEDATPANLVESILHKLKATSSKHKFIVTATKITSQELVGSVSCQTGTLWNEKKDGYVTLQIKEREEKSGKEETEKEETEEEKGTIKQSDSVENKEGVENEENVHEEIDKQVVDVLEEYQQQSPKATDDTLEVKEPVPETLEVKELGNTDKLYNDATKEHIGEVSSELIPNVSSEPIEVGSDEPIHAKVPDADIDEAVGSIPTTDANPPDLSAHEEPVMLAAVDPEEAEKIMRERDSGLVSDETKVSLEEPIAQSTPGSDSTAADTTEKRVFEPLEVPIDEHEESTVQPQAIEQEDNSEHVEDVPPEAEHEDEKVDSIKAEPVSKQPKVATTYMVTIYWVYVH</sequence>
<comment type="caution">
    <text evidence="1">The sequence shown here is derived from an EMBL/GenBank/DDBJ whole genome shotgun (WGS) entry which is preliminary data.</text>
</comment>
<accession>A0ACC2VRE6</accession>
<reference evidence="1" key="1">
    <citation type="submission" date="2023-04" db="EMBL/GenBank/DDBJ databases">
        <title>Draft Genome sequencing of Naganishia species isolated from polar environments using Oxford Nanopore Technology.</title>
        <authorList>
            <person name="Leo P."/>
            <person name="Venkateswaran K."/>
        </authorList>
    </citation>
    <scope>NUCLEOTIDE SEQUENCE</scope>
    <source>
        <strain evidence="1">MNA-CCFEE 5261</strain>
    </source>
</reference>
<name>A0ACC2VRE6_9TREE</name>
<dbReference type="Proteomes" id="UP001241377">
    <property type="component" value="Unassembled WGS sequence"/>
</dbReference>
<proteinExistence type="predicted"/>
<evidence type="ECO:0000313" key="1">
    <source>
        <dbReference type="EMBL" id="KAJ9101460.1"/>
    </source>
</evidence>
<dbReference type="EMBL" id="JASBWR010000058">
    <property type="protein sequence ID" value="KAJ9101460.1"/>
    <property type="molecule type" value="Genomic_DNA"/>
</dbReference>
<gene>
    <name evidence="1" type="ORF">QFC19_005236</name>
</gene>
<keyword evidence="2" id="KW-1185">Reference proteome</keyword>
<evidence type="ECO:0000313" key="2">
    <source>
        <dbReference type="Proteomes" id="UP001241377"/>
    </source>
</evidence>